<keyword evidence="4" id="KW-1185">Reference proteome</keyword>
<feature type="transmembrane region" description="Helical" evidence="2">
    <location>
        <begin position="217"/>
        <end position="234"/>
    </location>
</feature>
<keyword evidence="2" id="KW-0812">Transmembrane</keyword>
<dbReference type="EMBL" id="JAZDUF010000002">
    <property type="protein sequence ID" value="MEE3850183.1"/>
    <property type="molecule type" value="Genomic_DNA"/>
</dbReference>
<feature type="region of interest" description="Disordered" evidence="1">
    <location>
        <begin position="165"/>
        <end position="194"/>
    </location>
</feature>
<evidence type="ECO:0000313" key="4">
    <source>
        <dbReference type="Proteomes" id="UP001347146"/>
    </source>
</evidence>
<keyword evidence="2" id="KW-1133">Transmembrane helix</keyword>
<sequence>MQLEHNFTVDAPIDSVWKALIDPERVAGCMPGATLTEVDGDKFTGQIKVKIGPVALVYKGVGTFIEKDEGAHRAVIEGNAKESRGQGTAKATVSMSLKDEGDTTTATVLTDLAITGKPAQFGRGMLSDVGGKIIDQFATCLSKKLAEPEQAAGADAEAAVAATEAASAADATPTTAVTGAPTQPDASPRTGVVAQPQEEAEALDLMAYAGGSVLKRVAPIVGAVVVGAIVFVLVRRLRH</sequence>
<dbReference type="Gene3D" id="3.30.530.20">
    <property type="match status" value="1"/>
</dbReference>
<accession>A0ABU7MBJ9</accession>
<keyword evidence="2" id="KW-0472">Membrane</keyword>
<dbReference type="InterPro" id="IPR023393">
    <property type="entry name" value="START-like_dom_sf"/>
</dbReference>
<evidence type="ECO:0000313" key="3">
    <source>
        <dbReference type="EMBL" id="MEE3850183.1"/>
    </source>
</evidence>
<dbReference type="RefSeq" id="WP_330431860.1">
    <property type="nucleotide sequence ID" value="NZ_JAZDUF010000002.1"/>
</dbReference>
<dbReference type="InterPro" id="IPR010419">
    <property type="entry name" value="CO_DH_gsu"/>
</dbReference>
<proteinExistence type="predicted"/>
<name>A0ABU7MBJ9_9ACTN</name>
<dbReference type="PANTHER" id="PTHR38588:SF1">
    <property type="entry name" value="BLL0334 PROTEIN"/>
    <property type="match status" value="1"/>
</dbReference>
<feature type="compositionally biased region" description="Low complexity" evidence="1">
    <location>
        <begin position="165"/>
        <end position="184"/>
    </location>
</feature>
<evidence type="ECO:0000256" key="1">
    <source>
        <dbReference type="SAM" id="MobiDB-lite"/>
    </source>
</evidence>
<protein>
    <submittedName>
        <fullName evidence="3">SRPBCC family protein</fullName>
    </submittedName>
</protein>
<organism evidence="3 4">
    <name type="scientific">Gordonia sesuvii</name>
    <dbReference type="NCBI Taxonomy" id="3116777"/>
    <lineage>
        <taxon>Bacteria</taxon>
        <taxon>Bacillati</taxon>
        <taxon>Actinomycetota</taxon>
        <taxon>Actinomycetes</taxon>
        <taxon>Mycobacteriales</taxon>
        <taxon>Gordoniaceae</taxon>
        <taxon>Gordonia</taxon>
    </lineage>
</organism>
<dbReference type="CDD" id="cd07823">
    <property type="entry name" value="SRPBCC_5"/>
    <property type="match status" value="1"/>
</dbReference>
<dbReference type="PANTHER" id="PTHR38588">
    <property type="entry name" value="BLL0334 PROTEIN"/>
    <property type="match status" value="1"/>
</dbReference>
<evidence type="ECO:0000256" key="2">
    <source>
        <dbReference type="SAM" id="Phobius"/>
    </source>
</evidence>
<comment type="caution">
    <text evidence="3">The sequence shown here is derived from an EMBL/GenBank/DDBJ whole genome shotgun (WGS) entry which is preliminary data.</text>
</comment>
<dbReference type="Proteomes" id="UP001347146">
    <property type="component" value="Unassembled WGS sequence"/>
</dbReference>
<gene>
    <name evidence="3" type="ORF">VZC37_07545</name>
</gene>
<dbReference type="Pfam" id="PF06240">
    <property type="entry name" value="COXG"/>
    <property type="match status" value="1"/>
</dbReference>
<reference evidence="3 4" key="1">
    <citation type="submission" date="2024-01" db="EMBL/GenBank/DDBJ databases">
        <title>Draft genome sequence of Gordonia sp. LSe1-13.</title>
        <authorList>
            <person name="Suphannarot A."/>
            <person name="Mingma R."/>
        </authorList>
    </citation>
    <scope>NUCLEOTIDE SEQUENCE [LARGE SCALE GENOMIC DNA]</scope>
    <source>
        <strain evidence="3 4">LSe1-13</strain>
    </source>
</reference>
<dbReference type="SUPFAM" id="SSF55961">
    <property type="entry name" value="Bet v1-like"/>
    <property type="match status" value="1"/>
</dbReference>